<keyword evidence="2 9" id="KW-0378">Hydrolase</keyword>
<dbReference type="EMBL" id="CP000934">
    <property type="protein sequence ID" value="ACE84496.1"/>
    <property type="molecule type" value="Genomic_DNA"/>
</dbReference>
<dbReference type="HOGENOM" id="CLU_006501_5_1_6"/>
<dbReference type="Pfam" id="PF02837">
    <property type="entry name" value="Glyco_hydro_2_N"/>
    <property type="match status" value="1"/>
</dbReference>
<dbReference type="Pfam" id="PF16355">
    <property type="entry name" value="DUF4982"/>
    <property type="match status" value="1"/>
</dbReference>
<feature type="domain" description="DUF4982" evidence="8">
    <location>
        <begin position="615"/>
        <end position="678"/>
    </location>
</feature>
<dbReference type="Gene3D" id="2.60.120.260">
    <property type="entry name" value="Galactose-binding domain-like"/>
    <property type="match status" value="1"/>
</dbReference>
<dbReference type="InterPro" id="IPR032311">
    <property type="entry name" value="DUF4982"/>
</dbReference>
<evidence type="ECO:0000256" key="3">
    <source>
        <dbReference type="ARBA" id="ARBA00023295"/>
    </source>
</evidence>
<comment type="similarity">
    <text evidence="1">Belongs to the glycosyl hydrolase 2 family.</text>
</comment>
<dbReference type="AlphaFoldDB" id="B3PIY5"/>
<dbReference type="PANTHER" id="PTHR42732">
    <property type="entry name" value="BETA-GALACTOSIDASE"/>
    <property type="match status" value="1"/>
</dbReference>
<dbReference type="SUPFAM" id="SSF49303">
    <property type="entry name" value="beta-Galactosidase/glucuronidase domain"/>
    <property type="match status" value="1"/>
</dbReference>
<evidence type="ECO:0000259" key="5">
    <source>
        <dbReference type="Pfam" id="PF00703"/>
    </source>
</evidence>
<feature type="domain" description="Glycoside hydrolase family 2 immunoglobulin-like beta-sandwich" evidence="5">
    <location>
        <begin position="208"/>
        <end position="309"/>
    </location>
</feature>
<dbReference type="PROSITE" id="PS51257">
    <property type="entry name" value="PROKAR_LIPOPROTEIN"/>
    <property type="match status" value="1"/>
</dbReference>
<dbReference type="Gene3D" id="2.60.40.10">
    <property type="entry name" value="Immunoglobulins"/>
    <property type="match status" value="3"/>
</dbReference>
<keyword evidence="4" id="KW-0732">Signal</keyword>
<dbReference type="InterPro" id="IPR036156">
    <property type="entry name" value="Beta-gal/glucu_dom_sf"/>
</dbReference>
<evidence type="ECO:0000256" key="4">
    <source>
        <dbReference type="SAM" id="SignalP"/>
    </source>
</evidence>
<evidence type="ECO:0000256" key="1">
    <source>
        <dbReference type="ARBA" id="ARBA00007401"/>
    </source>
</evidence>
<feature type="signal peptide" evidence="4">
    <location>
        <begin position="1"/>
        <end position="24"/>
    </location>
</feature>
<dbReference type="InterPro" id="IPR006101">
    <property type="entry name" value="Glyco_hydro_2"/>
</dbReference>
<evidence type="ECO:0000313" key="10">
    <source>
        <dbReference type="Proteomes" id="UP000001036"/>
    </source>
</evidence>
<dbReference type="Gene3D" id="3.20.20.80">
    <property type="entry name" value="Glycosidases"/>
    <property type="match status" value="1"/>
</dbReference>
<dbReference type="InterPro" id="IPR006103">
    <property type="entry name" value="Glyco_hydro_2_cat"/>
</dbReference>
<dbReference type="Pfam" id="PF02836">
    <property type="entry name" value="Glyco_hydro_2_C"/>
    <property type="match status" value="1"/>
</dbReference>
<sequence length="784" mass="87438">MMKHLQSLKTLPALALCALLGACAPGDKTDHYFADLNLDKDWQFMRSDAVLDLATAQAHSAWEKVDVPHTPRIEPLIVNDQFQGDAWYKKTLTPEANWKGKHISLKFEAAMNVAEVWVNGEKLTRHLGGYLPFSVDLSNKLNWNAPNDILVRLDNRDNPVTGPKPLHDLDFNTYGGIYRHVYLNINNPVHITDAVAAGKKASGGIFVTYPEVGKDKARLQVQTHIANTGTTDQQLQVVQRLLDGDKTIAEVRSESFNLNAGSDSENRLEISLQQPRLWSPKAPNLYQLVTQVYQGKTLVDEQKTHIGIREFKWVDNQLYINGEKTFLRGVNRHQEYPYIGYATSDAADYRDAVRIKSAGFDYVRLSHYPHSPAFMAAADELGLVLLDAILGWQYVSEDPAFQAQIQQTCRDLIRRDRNHASVMAWECSLNESWMSEPFIDSLTRIVKEEYPGSLSAGWQEYGYDIYLQARQHRLEHYHTPTKPYVVSEYGDWEYYAMNAGLNQSAWADLLQADRSSRQLLSDGEKRLLQQASNIQEAHNDNFNTPAFADGYWVMFDYNRGYAPDLEASGIMSIERLPKYSYYFYQSQRDPAEQSASYSSGPMVFIASEWTATSALDVRVFSNAEQVELLLNGTSLGKQAPDQNSNTNNLKHPPFTFALEKFEAGELTARAYLGGKQVAEHKVATPGDASSIKLWLDTSGVAPQTGVKDAVFVHAQLVDAAGNPVRSNGIAVDFKIAGDGQLISPAQINTQYGIASALVQIGANLDALSVSASSGELTGQPLDIR</sequence>
<dbReference type="GO" id="GO:0005975">
    <property type="term" value="P:carbohydrate metabolic process"/>
    <property type="evidence" value="ECO:0007669"/>
    <property type="project" value="InterPro"/>
</dbReference>
<dbReference type="SUPFAM" id="SSF51445">
    <property type="entry name" value="(Trans)glycosidases"/>
    <property type="match status" value="1"/>
</dbReference>
<reference evidence="9 10" key="1">
    <citation type="journal article" date="2008" name="J. Bacteriol.">
        <title>Insights into plant cell wall degradation from the genome sequence of the soil bacterium Cellvibrio japonicus.</title>
        <authorList>
            <person name="Deboy R.T."/>
            <person name="Mongodin E.F."/>
            <person name="Fouts D.E."/>
            <person name="Tailford L.E."/>
            <person name="Khouri H."/>
            <person name="Emerson J.B."/>
            <person name="Mohamoud Y."/>
            <person name="Watkins K."/>
            <person name="Henrissat B."/>
            <person name="Gilbert H.J."/>
            <person name="Nelson K.E."/>
        </authorList>
    </citation>
    <scope>NUCLEOTIDE SEQUENCE [LARGE SCALE GENOMIC DNA]</scope>
    <source>
        <strain evidence="9 10">Ueda107</strain>
    </source>
</reference>
<keyword evidence="3 9" id="KW-0326">Glycosidase</keyword>
<dbReference type="eggNOG" id="COG3250">
    <property type="taxonomic scope" value="Bacteria"/>
</dbReference>
<dbReference type="Proteomes" id="UP000001036">
    <property type="component" value="Chromosome"/>
</dbReference>
<evidence type="ECO:0000256" key="2">
    <source>
        <dbReference type="ARBA" id="ARBA00022801"/>
    </source>
</evidence>
<dbReference type="Pfam" id="PF00703">
    <property type="entry name" value="Glyco_hydro_2"/>
    <property type="match status" value="1"/>
</dbReference>
<organism evidence="9 10">
    <name type="scientific">Cellvibrio japonicus (strain Ueda107)</name>
    <name type="common">Pseudomonas fluorescens subsp. cellulosa</name>
    <dbReference type="NCBI Taxonomy" id="498211"/>
    <lineage>
        <taxon>Bacteria</taxon>
        <taxon>Pseudomonadati</taxon>
        <taxon>Pseudomonadota</taxon>
        <taxon>Gammaproteobacteria</taxon>
        <taxon>Cellvibrionales</taxon>
        <taxon>Cellvibrionaceae</taxon>
        <taxon>Cellvibrio</taxon>
    </lineage>
</organism>
<dbReference type="KEGG" id="cja:CJA_0496"/>
<keyword evidence="10" id="KW-1185">Reference proteome</keyword>
<dbReference type="InterPro" id="IPR006104">
    <property type="entry name" value="Glyco_hydro_2_N"/>
</dbReference>
<dbReference type="InterPro" id="IPR006102">
    <property type="entry name" value="Ig-like_GH2"/>
</dbReference>
<dbReference type="PANTHER" id="PTHR42732:SF1">
    <property type="entry name" value="BETA-MANNOSIDASE"/>
    <property type="match status" value="1"/>
</dbReference>
<dbReference type="PRINTS" id="PR00132">
    <property type="entry name" value="GLHYDRLASE2"/>
</dbReference>
<dbReference type="InterPro" id="IPR013783">
    <property type="entry name" value="Ig-like_fold"/>
</dbReference>
<dbReference type="InterPro" id="IPR017853">
    <property type="entry name" value="GH"/>
</dbReference>
<feature type="domain" description="Glycoside hydrolase family 2 catalytic" evidence="6">
    <location>
        <begin position="315"/>
        <end position="448"/>
    </location>
</feature>
<dbReference type="RefSeq" id="WP_012486176.1">
    <property type="nucleotide sequence ID" value="NC_010995.1"/>
</dbReference>
<feature type="chain" id="PRO_5002796631" evidence="4">
    <location>
        <begin position="25"/>
        <end position="784"/>
    </location>
</feature>
<dbReference type="SUPFAM" id="SSF49785">
    <property type="entry name" value="Galactose-binding domain-like"/>
    <property type="match status" value="1"/>
</dbReference>
<evidence type="ECO:0000259" key="6">
    <source>
        <dbReference type="Pfam" id="PF02836"/>
    </source>
</evidence>
<dbReference type="GO" id="GO:0004565">
    <property type="term" value="F:beta-galactosidase activity"/>
    <property type="evidence" value="ECO:0007669"/>
    <property type="project" value="UniProtKB-EC"/>
</dbReference>
<accession>B3PIY5</accession>
<dbReference type="STRING" id="498211.CJA_0496"/>
<dbReference type="InterPro" id="IPR051913">
    <property type="entry name" value="GH2_Domain-Containing"/>
</dbReference>
<dbReference type="InterPro" id="IPR008979">
    <property type="entry name" value="Galactose-bd-like_sf"/>
</dbReference>
<dbReference type="EC" id="3.2.1.23" evidence="9"/>
<gene>
    <name evidence="9" type="primary">bgl2A</name>
    <name evidence="9" type="ordered locus">CJA_0496</name>
</gene>
<name>B3PIY5_CELJU</name>
<evidence type="ECO:0000313" key="9">
    <source>
        <dbReference type="EMBL" id="ACE84496.1"/>
    </source>
</evidence>
<dbReference type="CAZy" id="GH2">
    <property type="family name" value="Glycoside Hydrolase Family 2"/>
</dbReference>
<evidence type="ECO:0000259" key="7">
    <source>
        <dbReference type="Pfam" id="PF02837"/>
    </source>
</evidence>
<evidence type="ECO:0000259" key="8">
    <source>
        <dbReference type="Pfam" id="PF16355"/>
    </source>
</evidence>
<protein>
    <submittedName>
        <fullName evidence="9">Beta-galactosidase, putative, bgl2A</fullName>
        <ecNumber evidence="9">3.2.1.23</ecNumber>
    </submittedName>
</protein>
<proteinExistence type="inferred from homology"/>
<feature type="domain" description="Glycosyl hydrolases family 2 sugar binding" evidence="7">
    <location>
        <begin position="82"/>
        <end position="183"/>
    </location>
</feature>